<dbReference type="EMBL" id="UOFS01000039">
    <property type="protein sequence ID" value="VAW99295.1"/>
    <property type="molecule type" value="Genomic_DNA"/>
</dbReference>
<sequence length="335" mass="36167">MDYTYLSAITAIIFGLVFLVWGADRFVDGASGVAANMGISPLLIGLTIVGFGTSAPEILVSIVSAWQGSPGIAVGNAIGSNITNIALVLGTTAIIAPISIHSDILRREYPVMLLVMGIGLLLIVDGKLSLIDGIILISCLLALLYWIVKVGTKKYRNEPLQTEFEHHDYKLSQAKSIMWLIIGLISLIASSKALVWGSVFIATKLGMSELLIGLTIIAIGTSLPELATSVTSALKNEHEIAVGNIIGSNMFNILAVLGIPGLIAPHQLDPFVLQRDYPVMLFLGLFLGLLMWFGFKPRDKTSPEIAKKQSITRFEGGLLLLTYICYMILLYIYSS</sequence>
<gene>
    <name evidence="7" type="ORF">MNBD_GAMMA22-1489</name>
</gene>
<dbReference type="AlphaFoldDB" id="A0A3B1A0A7"/>
<dbReference type="Gene3D" id="6.10.280.80">
    <property type="entry name" value="NCX, peripheral helical region"/>
    <property type="match status" value="1"/>
</dbReference>
<feature type="transmembrane region" description="Helical" evidence="5">
    <location>
        <begin position="211"/>
        <end position="234"/>
    </location>
</feature>
<evidence type="ECO:0000256" key="5">
    <source>
        <dbReference type="SAM" id="Phobius"/>
    </source>
</evidence>
<comment type="subcellular location">
    <subcellularLocation>
        <location evidence="1">Membrane</location>
        <topology evidence="1">Multi-pass membrane protein</topology>
    </subcellularLocation>
</comment>
<keyword evidence="4 5" id="KW-0472">Membrane</keyword>
<feature type="transmembrane region" description="Helical" evidence="5">
    <location>
        <begin position="246"/>
        <end position="265"/>
    </location>
</feature>
<evidence type="ECO:0000256" key="4">
    <source>
        <dbReference type="ARBA" id="ARBA00023136"/>
    </source>
</evidence>
<protein>
    <submittedName>
        <fullName evidence="7">Inner membrane protein YrbG, predicted calcium/sodium:proton antiporter</fullName>
    </submittedName>
</protein>
<dbReference type="GO" id="GO:0005886">
    <property type="term" value="C:plasma membrane"/>
    <property type="evidence" value="ECO:0007669"/>
    <property type="project" value="TreeGrafter"/>
</dbReference>
<evidence type="ECO:0000259" key="6">
    <source>
        <dbReference type="Pfam" id="PF01699"/>
    </source>
</evidence>
<feature type="domain" description="Sodium/calcium exchanger membrane region" evidence="6">
    <location>
        <begin position="9"/>
        <end position="147"/>
    </location>
</feature>
<dbReference type="Gene3D" id="1.20.1420.30">
    <property type="entry name" value="NCX, central ion-binding region"/>
    <property type="match status" value="2"/>
</dbReference>
<dbReference type="GO" id="GO:0005262">
    <property type="term" value="F:calcium channel activity"/>
    <property type="evidence" value="ECO:0007669"/>
    <property type="project" value="TreeGrafter"/>
</dbReference>
<feature type="transmembrane region" description="Helical" evidence="5">
    <location>
        <begin position="130"/>
        <end position="148"/>
    </location>
</feature>
<dbReference type="InterPro" id="IPR004481">
    <property type="entry name" value="K/Na/Ca-exchanger"/>
</dbReference>
<reference evidence="7" key="1">
    <citation type="submission" date="2018-06" db="EMBL/GenBank/DDBJ databases">
        <authorList>
            <person name="Zhirakovskaya E."/>
        </authorList>
    </citation>
    <scope>NUCLEOTIDE SEQUENCE</scope>
</reference>
<evidence type="ECO:0000313" key="7">
    <source>
        <dbReference type="EMBL" id="VAW99295.1"/>
    </source>
</evidence>
<dbReference type="GO" id="GO:0006874">
    <property type="term" value="P:intracellular calcium ion homeostasis"/>
    <property type="evidence" value="ECO:0007669"/>
    <property type="project" value="TreeGrafter"/>
</dbReference>
<dbReference type="GO" id="GO:0008273">
    <property type="term" value="F:calcium, potassium:sodium antiporter activity"/>
    <property type="evidence" value="ECO:0007669"/>
    <property type="project" value="TreeGrafter"/>
</dbReference>
<feature type="transmembrane region" description="Helical" evidence="5">
    <location>
        <begin position="277"/>
        <end position="295"/>
    </location>
</feature>
<evidence type="ECO:0000256" key="1">
    <source>
        <dbReference type="ARBA" id="ARBA00004141"/>
    </source>
</evidence>
<evidence type="ECO:0000256" key="3">
    <source>
        <dbReference type="ARBA" id="ARBA00022989"/>
    </source>
</evidence>
<dbReference type="InterPro" id="IPR044880">
    <property type="entry name" value="NCX_ion-bd_dom_sf"/>
</dbReference>
<keyword evidence="3 5" id="KW-1133">Transmembrane helix</keyword>
<keyword evidence="2 5" id="KW-0812">Transmembrane</keyword>
<feature type="transmembrane region" description="Helical" evidence="5">
    <location>
        <begin position="39"/>
        <end position="66"/>
    </location>
</feature>
<dbReference type="Pfam" id="PF01699">
    <property type="entry name" value="Na_Ca_ex"/>
    <property type="match status" value="2"/>
</dbReference>
<feature type="domain" description="Sodium/calcium exchanger membrane region" evidence="6">
    <location>
        <begin position="176"/>
        <end position="331"/>
    </location>
</feature>
<dbReference type="NCBIfam" id="TIGR00367">
    <property type="entry name" value="calcium/sodium antiporter"/>
    <property type="match status" value="1"/>
</dbReference>
<organism evidence="7">
    <name type="scientific">hydrothermal vent metagenome</name>
    <dbReference type="NCBI Taxonomy" id="652676"/>
    <lineage>
        <taxon>unclassified sequences</taxon>
        <taxon>metagenomes</taxon>
        <taxon>ecological metagenomes</taxon>
    </lineage>
</organism>
<proteinExistence type="predicted"/>
<feature type="transmembrane region" description="Helical" evidence="5">
    <location>
        <begin position="72"/>
        <end position="96"/>
    </location>
</feature>
<dbReference type="PANTHER" id="PTHR10846:SF8">
    <property type="entry name" value="INNER MEMBRANE PROTEIN YRBG"/>
    <property type="match status" value="1"/>
</dbReference>
<accession>A0A3B1A0A7</accession>
<feature type="transmembrane region" description="Helical" evidence="5">
    <location>
        <begin position="6"/>
        <end position="27"/>
    </location>
</feature>
<feature type="transmembrane region" description="Helical" evidence="5">
    <location>
        <begin position="177"/>
        <end position="199"/>
    </location>
</feature>
<dbReference type="InterPro" id="IPR004837">
    <property type="entry name" value="NaCa_Exmemb"/>
</dbReference>
<dbReference type="PANTHER" id="PTHR10846">
    <property type="entry name" value="SODIUM/POTASSIUM/CALCIUM EXCHANGER"/>
    <property type="match status" value="1"/>
</dbReference>
<feature type="transmembrane region" description="Helical" evidence="5">
    <location>
        <begin position="316"/>
        <end position="334"/>
    </location>
</feature>
<evidence type="ECO:0000256" key="2">
    <source>
        <dbReference type="ARBA" id="ARBA00022692"/>
    </source>
</evidence>
<name>A0A3B1A0A7_9ZZZZ</name>